<evidence type="ECO:0000313" key="1">
    <source>
        <dbReference type="EMBL" id="SBT26250.1"/>
    </source>
</evidence>
<dbReference type="STRING" id="1851544.ODI_03594"/>
<dbReference type="KEGG" id="odi:ODI_R3154"/>
<reference evidence="1 3" key="1">
    <citation type="submission" date="2016-06" db="EMBL/GenBank/DDBJ databases">
        <authorList>
            <person name="Kjaerup R.B."/>
            <person name="Dalgaard T.S."/>
            <person name="Juul-Madsen H.R."/>
        </authorList>
    </citation>
    <scope>NUCLEOTIDE SEQUENCE [LARGE SCALE GENOMIC DNA]</scope>
    <source>
        <strain evidence="1">Orrdi1</strain>
    </source>
</reference>
<sequence length="55" mass="5955">MWASKATARAASVHIKGYSMPRAIQNQSDTVDCLQPLQRYFVVHAEPPLDAAAAA</sequence>
<accession>A0A1C3K425</accession>
<name>A0A1C3K425_9BURK</name>
<protein>
    <submittedName>
        <fullName evidence="1">Uncharacterized protein</fullName>
    </submittedName>
</protein>
<dbReference type="AlphaFoldDB" id="A0A1C3K425"/>
<dbReference type="EMBL" id="LT907988">
    <property type="protein sequence ID" value="SOE51046.1"/>
    <property type="molecule type" value="Genomic_DNA"/>
</dbReference>
<reference evidence="2 3" key="2">
    <citation type="submission" date="2017-08" db="EMBL/GenBank/DDBJ databases">
        <authorList>
            <person name="de Groot N.N."/>
        </authorList>
    </citation>
    <scope>NUCLEOTIDE SEQUENCE [LARGE SCALE GENOMIC DNA]</scope>
    <source>
        <strain evidence="2">Orrdi1</strain>
    </source>
</reference>
<dbReference type="EMBL" id="FLRC01000030">
    <property type="protein sequence ID" value="SBT26250.1"/>
    <property type="molecule type" value="Genomic_DNA"/>
</dbReference>
<gene>
    <name evidence="1" type="ORF">ODI_03594</name>
    <name evidence="2" type="ORF">ODI_R3154</name>
</gene>
<evidence type="ECO:0000313" key="3">
    <source>
        <dbReference type="Proteomes" id="UP000078558"/>
    </source>
</evidence>
<proteinExistence type="predicted"/>
<evidence type="ECO:0000313" key="2">
    <source>
        <dbReference type="EMBL" id="SOE51046.1"/>
    </source>
</evidence>
<organism evidence="1 3">
    <name type="scientific">Orrella dioscoreae</name>
    <dbReference type="NCBI Taxonomy" id="1851544"/>
    <lineage>
        <taxon>Bacteria</taxon>
        <taxon>Pseudomonadati</taxon>
        <taxon>Pseudomonadota</taxon>
        <taxon>Betaproteobacteria</taxon>
        <taxon>Burkholderiales</taxon>
        <taxon>Alcaligenaceae</taxon>
        <taxon>Orrella</taxon>
    </lineage>
</organism>
<dbReference type="Proteomes" id="UP000078558">
    <property type="component" value="Chromosome I"/>
</dbReference>
<keyword evidence="3" id="KW-1185">Reference proteome</keyword>